<name>A0A7I9XWD2_9MYCO</name>
<evidence type="ECO:0000256" key="1">
    <source>
        <dbReference type="SAM" id="MobiDB-lite"/>
    </source>
</evidence>
<dbReference type="InterPro" id="IPR058689">
    <property type="entry name" value="LUCA"/>
</dbReference>
<gene>
    <name evidence="3" type="ORF">MBOT_14510</name>
</gene>
<comment type="caution">
    <text evidence="3">The sequence shown here is derived from an EMBL/GenBank/DDBJ whole genome shotgun (WGS) entry which is preliminary data.</text>
</comment>
<dbReference type="Pfam" id="PF26307">
    <property type="entry name" value="LUCA"/>
    <property type="match status" value="1"/>
</dbReference>
<sequence>MGRTIAMLWHASFSIAAGVLYFFFVLPRWPELMGDTPHALGTALRIGVGALIALAALPVVFSLLRARKPEYGTPQLALSLRTGSIVAHVVAGVLIVGTAISEIWLSLDAAGRWLFGIYGAAAAIAVLAIFGFYLSFVAELPPPPPKPKQRQEPKQRRRRRRQRRKDRAEAVIETTTEAASTTDTETTLVTKGDHPDAESTEVGQIGRQQTVDGDTAAPAEESAAATTTPDRTPDPESALPEPVPDDTAAADTGVAAEPSRQRLRNRRPTGKSSTLRRRRRSRGGVAVDE</sequence>
<evidence type="ECO:0008006" key="5">
    <source>
        <dbReference type="Google" id="ProtNLM"/>
    </source>
</evidence>
<feature type="compositionally biased region" description="Low complexity" evidence="1">
    <location>
        <begin position="245"/>
        <end position="258"/>
    </location>
</feature>
<protein>
    <recommendedName>
        <fullName evidence="5">Transmembrane protein</fullName>
    </recommendedName>
</protein>
<feature type="compositionally biased region" description="Basic residues" evidence="1">
    <location>
        <begin position="261"/>
        <end position="282"/>
    </location>
</feature>
<evidence type="ECO:0000256" key="2">
    <source>
        <dbReference type="SAM" id="Phobius"/>
    </source>
</evidence>
<dbReference type="RefSeq" id="WP_163755560.1">
    <property type="nucleotide sequence ID" value="NZ_BLKW01000002.1"/>
</dbReference>
<feature type="compositionally biased region" description="Basic residues" evidence="1">
    <location>
        <begin position="155"/>
        <end position="165"/>
    </location>
</feature>
<keyword evidence="2" id="KW-0812">Transmembrane</keyword>
<proteinExistence type="predicted"/>
<dbReference type="Proteomes" id="UP000465361">
    <property type="component" value="Unassembled WGS sequence"/>
</dbReference>
<feature type="transmembrane region" description="Helical" evidence="2">
    <location>
        <begin position="113"/>
        <end position="138"/>
    </location>
</feature>
<evidence type="ECO:0000313" key="3">
    <source>
        <dbReference type="EMBL" id="GFG74086.1"/>
    </source>
</evidence>
<keyword evidence="4" id="KW-1185">Reference proteome</keyword>
<dbReference type="AlphaFoldDB" id="A0A7I9XWD2"/>
<accession>A0A7I9XWD2</accession>
<dbReference type="EMBL" id="BLKW01000002">
    <property type="protein sequence ID" value="GFG74086.1"/>
    <property type="molecule type" value="Genomic_DNA"/>
</dbReference>
<feature type="compositionally biased region" description="Low complexity" evidence="1">
    <location>
        <begin position="171"/>
        <end position="190"/>
    </location>
</feature>
<keyword evidence="2" id="KW-0472">Membrane</keyword>
<feature type="transmembrane region" description="Helical" evidence="2">
    <location>
        <begin position="7"/>
        <end position="26"/>
    </location>
</feature>
<organism evidence="3 4">
    <name type="scientific">Mycobacterium botniense</name>
    <dbReference type="NCBI Taxonomy" id="84962"/>
    <lineage>
        <taxon>Bacteria</taxon>
        <taxon>Bacillati</taxon>
        <taxon>Actinomycetota</taxon>
        <taxon>Actinomycetes</taxon>
        <taxon>Mycobacteriales</taxon>
        <taxon>Mycobacteriaceae</taxon>
        <taxon>Mycobacterium</taxon>
    </lineage>
</organism>
<reference evidence="3 4" key="1">
    <citation type="journal article" date="2019" name="Emerg. Microbes Infect.">
        <title>Comprehensive subspecies identification of 175 nontuberculous mycobacteria species based on 7547 genomic profiles.</title>
        <authorList>
            <person name="Matsumoto Y."/>
            <person name="Kinjo T."/>
            <person name="Motooka D."/>
            <person name="Nabeya D."/>
            <person name="Jung N."/>
            <person name="Uechi K."/>
            <person name="Horii T."/>
            <person name="Iida T."/>
            <person name="Fujita J."/>
            <person name="Nakamura S."/>
        </authorList>
    </citation>
    <scope>NUCLEOTIDE SEQUENCE [LARGE SCALE GENOMIC DNA]</scope>
    <source>
        <strain evidence="3 4">JCM 17322</strain>
    </source>
</reference>
<feature type="region of interest" description="Disordered" evidence="1">
    <location>
        <begin position="141"/>
        <end position="289"/>
    </location>
</feature>
<feature type="transmembrane region" description="Helical" evidence="2">
    <location>
        <begin position="46"/>
        <end position="64"/>
    </location>
</feature>
<feature type="transmembrane region" description="Helical" evidence="2">
    <location>
        <begin position="85"/>
        <end position="107"/>
    </location>
</feature>
<evidence type="ECO:0000313" key="4">
    <source>
        <dbReference type="Proteomes" id="UP000465361"/>
    </source>
</evidence>
<feature type="compositionally biased region" description="Low complexity" evidence="1">
    <location>
        <begin position="215"/>
        <end position="230"/>
    </location>
</feature>
<keyword evidence="2" id="KW-1133">Transmembrane helix</keyword>